<dbReference type="AlphaFoldDB" id="A0A428P6L0"/>
<dbReference type="STRING" id="1325734.A0A428P6L0"/>
<evidence type="ECO:0000313" key="1">
    <source>
        <dbReference type="EMBL" id="RSL48691.1"/>
    </source>
</evidence>
<protein>
    <submittedName>
        <fullName evidence="1">Uncharacterized protein</fullName>
    </submittedName>
</protein>
<dbReference type="InterPro" id="IPR023213">
    <property type="entry name" value="CAT-like_dom_sf"/>
</dbReference>
<dbReference type="Gene3D" id="3.30.559.10">
    <property type="entry name" value="Chloramphenicol acetyltransferase-like domain"/>
    <property type="match status" value="1"/>
</dbReference>
<gene>
    <name evidence="1" type="ORF">CEP54_012781</name>
</gene>
<comment type="caution">
    <text evidence="1">The sequence shown here is derived from an EMBL/GenBank/DDBJ whole genome shotgun (WGS) entry which is preliminary data.</text>
</comment>
<dbReference type="Proteomes" id="UP000288168">
    <property type="component" value="Unassembled WGS sequence"/>
</dbReference>
<evidence type="ECO:0000313" key="2">
    <source>
        <dbReference type="Proteomes" id="UP000288168"/>
    </source>
</evidence>
<accession>A0A428P6L0</accession>
<name>A0A428P6L0_9HYPO</name>
<dbReference type="EMBL" id="NKCI01000192">
    <property type="protein sequence ID" value="RSL48691.1"/>
    <property type="molecule type" value="Genomic_DNA"/>
</dbReference>
<reference evidence="1 2" key="1">
    <citation type="submission" date="2017-06" db="EMBL/GenBank/DDBJ databases">
        <title>Comparative genomic analysis of Ambrosia Fusariam Clade fungi.</title>
        <authorList>
            <person name="Stajich J.E."/>
            <person name="Carrillo J."/>
            <person name="Kijimoto T."/>
            <person name="Eskalen A."/>
            <person name="O'Donnell K."/>
            <person name="Kasson M."/>
        </authorList>
    </citation>
    <scope>NUCLEOTIDE SEQUENCE [LARGE SCALE GENOMIC DNA]</scope>
    <source>
        <strain evidence="1 2">NRRL62584</strain>
    </source>
</reference>
<proteinExistence type="predicted"/>
<dbReference type="OrthoDB" id="21502at2759"/>
<organism evidence="1 2">
    <name type="scientific">Fusarium duplospermum</name>
    <dbReference type="NCBI Taxonomy" id="1325734"/>
    <lineage>
        <taxon>Eukaryota</taxon>
        <taxon>Fungi</taxon>
        <taxon>Dikarya</taxon>
        <taxon>Ascomycota</taxon>
        <taxon>Pezizomycotina</taxon>
        <taxon>Sordariomycetes</taxon>
        <taxon>Hypocreomycetidae</taxon>
        <taxon>Hypocreales</taxon>
        <taxon>Nectriaceae</taxon>
        <taxon>Fusarium</taxon>
        <taxon>Fusarium solani species complex</taxon>
    </lineage>
</organism>
<sequence>MDTIRGLFGTNPQRGQLPRVDNDHVYLTSLLDDTHLFRDLILTWTFCFNDVLNPEKLHSSLTSLLKIGDWKKFGGRLRLNENDRLEIHVPREFTSERPAVRYTHETLDMSINNHPLGKKMPKVTEKPSIQPGAQEFEEFVVTKDDPVNGSDLFEGDKPQMSLRIVSFSDATLVSLV</sequence>
<keyword evidence="2" id="KW-1185">Reference proteome</keyword>